<feature type="transmembrane region" description="Helical" evidence="7">
    <location>
        <begin position="231"/>
        <end position="254"/>
    </location>
</feature>
<comment type="caution">
    <text evidence="8">The sequence shown here is derived from an EMBL/GenBank/DDBJ whole genome shotgun (WGS) entry which is preliminary data.</text>
</comment>
<comment type="subcellular location">
    <subcellularLocation>
        <location evidence="1">Membrane</location>
        <topology evidence="1">Multi-pass membrane protein</topology>
    </subcellularLocation>
</comment>
<dbReference type="AlphaFoldDB" id="A0AAW1C1T8"/>
<evidence type="ECO:0000313" key="8">
    <source>
        <dbReference type="EMBL" id="KAK9408190.1"/>
    </source>
</evidence>
<dbReference type="Pfam" id="PF04103">
    <property type="entry name" value="CD20"/>
    <property type="match status" value="1"/>
</dbReference>
<keyword evidence="4 7" id="KW-0472">Membrane</keyword>
<feature type="transmembrane region" description="Helical" evidence="7">
    <location>
        <begin position="124"/>
        <end position="141"/>
    </location>
</feature>
<dbReference type="PANTHER" id="PTHR17615:SF8">
    <property type="entry name" value="ENDOSOMAL TRANSMEMBRANE EPSIN INTERACTOR 1"/>
    <property type="match status" value="1"/>
</dbReference>
<feature type="transmembrane region" description="Helical" evidence="7">
    <location>
        <begin position="148"/>
        <end position="169"/>
    </location>
</feature>
<feature type="transmembrane region" description="Helical" evidence="7">
    <location>
        <begin position="88"/>
        <end position="112"/>
    </location>
</feature>
<sequence>MSLPVVLPGSCCPMARLSAVSEVGRPCSAGAAVAAAAAVVPNPPQPPPRRLRWSSFRQPRPASLSPVASRQIGASSAAGPGPLPARPLLSLGLLQLILGCSMVALSFGALSLTNSSQVKNSCPFWAGSSVILSGIIGLTIWKRPMIILVNLFVLLSVICVLLNLAGFILGCQGAQFVSSVPRCDLVNVAENKICFCCEEFMPAKCTEKENALQLYAIQSCSSVHLLLKKVLFALCALNALTTTVCLVAAALRYLQIFATRRSCREEQQVYTEEVEEDGPASDPEDFVPPAPPPSYFDTFYSSTPRGNRRMLGSDIIPLPHIYGARIKGVEVFCPLDPPPPYEAVMSQMRHEQEDASNSAIAEAVNDPPGQNDTQVPQGDENSFNSLSREVTLSPDASLVPVGASKLFRKRSKSDPVLQGFPFRGPVLSCEAATQTDRKPQLATVILRKTLRAKAVRSRPQSLIDYKSYIDTKLLVAKFLEQSSCNMTPDIHELVEDIKSVLKSDEEHMEEAITSASFLEQVMTPAHPSITRAHTLPFRRHPGLLHLESCGDVSTFTAAGTQGPNRRTQRMEPERPHSLIGVVRETVL</sequence>
<evidence type="ECO:0000256" key="5">
    <source>
        <dbReference type="ARBA" id="ARBA00034309"/>
    </source>
</evidence>
<feature type="region of interest" description="Disordered" evidence="6">
    <location>
        <begin position="269"/>
        <end position="288"/>
    </location>
</feature>
<feature type="compositionally biased region" description="Acidic residues" evidence="6">
    <location>
        <begin position="272"/>
        <end position="285"/>
    </location>
</feature>
<dbReference type="EMBL" id="JAOTOJ010000002">
    <property type="protein sequence ID" value="KAK9408190.1"/>
    <property type="molecule type" value="Genomic_DNA"/>
</dbReference>
<evidence type="ECO:0008006" key="10">
    <source>
        <dbReference type="Google" id="ProtNLM"/>
    </source>
</evidence>
<keyword evidence="3 7" id="KW-1133">Transmembrane helix</keyword>
<evidence type="ECO:0000256" key="3">
    <source>
        <dbReference type="ARBA" id="ARBA00022989"/>
    </source>
</evidence>
<dbReference type="InterPro" id="IPR030431">
    <property type="entry name" value="ENTREP1-3"/>
</dbReference>
<name>A0AAW1C1T8_CROAD</name>
<evidence type="ECO:0000256" key="6">
    <source>
        <dbReference type="SAM" id="MobiDB-lite"/>
    </source>
</evidence>
<evidence type="ECO:0000256" key="2">
    <source>
        <dbReference type="ARBA" id="ARBA00022692"/>
    </source>
</evidence>
<keyword evidence="9" id="KW-1185">Reference proteome</keyword>
<gene>
    <name evidence="8" type="ORF">NXF25_006964</name>
</gene>
<proteinExistence type="inferred from homology"/>
<feature type="compositionally biased region" description="Polar residues" evidence="6">
    <location>
        <begin position="368"/>
        <end position="379"/>
    </location>
</feature>
<evidence type="ECO:0000256" key="7">
    <source>
        <dbReference type="SAM" id="Phobius"/>
    </source>
</evidence>
<dbReference type="PANTHER" id="PTHR17615">
    <property type="entry name" value="PROTEIN FAM189A"/>
    <property type="match status" value="1"/>
</dbReference>
<keyword evidence="2 7" id="KW-0812">Transmembrane</keyword>
<dbReference type="InterPro" id="IPR007237">
    <property type="entry name" value="CD20-like"/>
</dbReference>
<comment type="similarity">
    <text evidence="5">Belongs to the ENTREP family.</text>
</comment>
<accession>A0AAW1C1T8</accession>
<dbReference type="Proteomes" id="UP001474421">
    <property type="component" value="Unassembled WGS sequence"/>
</dbReference>
<protein>
    <recommendedName>
        <fullName evidence="10">Protein FAM189A2</fullName>
    </recommendedName>
</protein>
<feature type="region of interest" description="Disordered" evidence="6">
    <location>
        <begin position="349"/>
        <end position="379"/>
    </location>
</feature>
<dbReference type="GO" id="GO:0016020">
    <property type="term" value="C:membrane"/>
    <property type="evidence" value="ECO:0007669"/>
    <property type="project" value="UniProtKB-SubCell"/>
</dbReference>
<reference evidence="8 9" key="1">
    <citation type="journal article" date="2024" name="Proc. Natl. Acad. Sci. U.S.A.">
        <title>The genetic regulatory architecture and epigenomic basis for age-related changes in rattlesnake venom.</title>
        <authorList>
            <person name="Hogan M.P."/>
            <person name="Holding M.L."/>
            <person name="Nystrom G.S."/>
            <person name="Colston T.J."/>
            <person name="Bartlett D.A."/>
            <person name="Mason A.J."/>
            <person name="Ellsworth S.A."/>
            <person name="Rautsaw R.M."/>
            <person name="Lawrence K.C."/>
            <person name="Strickland J.L."/>
            <person name="He B."/>
            <person name="Fraser P."/>
            <person name="Margres M.J."/>
            <person name="Gilbert D.M."/>
            <person name="Gibbs H.L."/>
            <person name="Parkinson C.L."/>
            <person name="Rokyta D.R."/>
        </authorList>
    </citation>
    <scope>NUCLEOTIDE SEQUENCE [LARGE SCALE GENOMIC DNA]</scope>
    <source>
        <strain evidence="8">DRR0105</strain>
    </source>
</reference>
<organism evidence="8 9">
    <name type="scientific">Crotalus adamanteus</name>
    <name type="common">Eastern diamondback rattlesnake</name>
    <dbReference type="NCBI Taxonomy" id="8729"/>
    <lineage>
        <taxon>Eukaryota</taxon>
        <taxon>Metazoa</taxon>
        <taxon>Chordata</taxon>
        <taxon>Craniata</taxon>
        <taxon>Vertebrata</taxon>
        <taxon>Euteleostomi</taxon>
        <taxon>Lepidosauria</taxon>
        <taxon>Squamata</taxon>
        <taxon>Bifurcata</taxon>
        <taxon>Unidentata</taxon>
        <taxon>Episquamata</taxon>
        <taxon>Toxicofera</taxon>
        <taxon>Serpentes</taxon>
        <taxon>Colubroidea</taxon>
        <taxon>Viperidae</taxon>
        <taxon>Crotalinae</taxon>
        <taxon>Crotalus</taxon>
    </lineage>
</organism>
<evidence type="ECO:0000313" key="9">
    <source>
        <dbReference type="Proteomes" id="UP001474421"/>
    </source>
</evidence>
<evidence type="ECO:0000256" key="4">
    <source>
        <dbReference type="ARBA" id="ARBA00023136"/>
    </source>
</evidence>
<evidence type="ECO:0000256" key="1">
    <source>
        <dbReference type="ARBA" id="ARBA00004141"/>
    </source>
</evidence>